<dbReference type="OrthoDB" id="3261135at2"/>
<proteinExistence type="predicted"/>
<protein>
    <submittedName>
        <fullName evidence="1">Uncharacterized protein</fullName>
    </submittedName>
</protein>
<sequence>MDEKSAAVTDIVDAIDRALGCLQCGGPLGDSPSTDFCREACQRDWHTARADAATDTPVDVEAVHRLVTSAPLPPPPVKLTRAQIAALQAHADPSPPPPRDGALGTFFGAPVIEVDTDEESTPHQLAEHAAACPSGLPHCGCTIQPAGELLVADDNLTDEQLAQLRDTWTAAMATRTRIVPHGSPFRSAITAATQPQPRPWWRRLLRQVWP</sequence>
<gene>
    <name evidence="1" type="ORF">BAY60_13375</name>
</gene>
<reference evidence="1 2" key="1">
    <citation type="submission" date="2016-07" db="EMBL/GenBank/DDBJ databases">
        <title>Draft genome sequence of Prauserella muralis DSM 45305, isolated from a mould-covered wall in an indoor environment.</title>
        <authorList>
            <person name="Ruckert C."/>
            <person name="Albersmeier A."/>
            <person name="Jiang C.-L."/>
            <person name="Jiang Y."/>
            <person name="Kalinowski J."/>
            <person name="Schneider O."/>
            <person name="Winkler A."/>
            <person name="Zotchev S.B."/>
        </authorList>
    </citation>
    <scope>NUCLEOTIDE SEQUENCE [LARGE SCALE GENOMIC DNA]</scope>
    <source>
        <strain evidence="1 2">DSM 45305</strain>
    </source>
</reference>
<organism evidence="1 2">
    <name type="scientific">Prauserella muralis</name>
    <dbReference type="NCBI Taxonomy" id="588067"/>
    <lineage>
        <taxon>Bacteria</taxon>
        <taxon>Bacillati</taxon>
        <taxon>Actinomycetota</taxon>
        <taxon>Actinomycetes</taxon>
        <taxon>Pseudonocardiales</taxon>
        <taxon>Pseudonocardiaceae</taxon>
        <taxon>Prauserella</taxon>
    </lineage>
</organism>
<keyword evidence="2" id="KW-1185">Reference proteome</keyword>
<accession>A0A2V4AZJ8</accession>
<dbReference type="AlphaFoldDB" id="A0A2V4AZJ8"/>
<dbReference type="RefSeq" id="WP_112281420.1">
    <property type="nucleotide sequence ID" value="NZ_MASW01000002.1"/>
</dbReference>
<comment type="caution">
    <text evidence="1">The sequence shown here is derived from an EMBL/GenBank/DDBJ whole genome shotgun (WGS) entry which is preliminary data.</text>
</comment>
<name>A0A2V4AZJ8_9PSEU</name>
<evidence type="ECO:0000313" key="2">
    <source>
        <dbReference type="Proteomes" id="UP000249915"/>
    </source>
</evidence>
<evidence type="ECO:0000313" key="1">
    <source>
        <dbReference type="EMBL" id="PXY27420.1"/>
    </source>
</evidence>
<dbReference type="Proteomes" id="UP000249915">
    <property type="component" value="Unassembled WGS sequence"/>
</dbReference>
<dbReference type="EMBL" id="MASW01000002">
    <property type="protein sequence ID" value="PXY27420.1"/>
    <property type="molecule type" value="Genomic_DNA"/>
</dbReference>